<dbReference type="AlphaFoldDB" id="A0A3S1BVF3"/>
<comment type="caution">
    <text evidence="3">The sequence shown here is derived from an EMBL/GenBank/DDBJ whole genome shotgun (WGS) entry which is preliminary data.</text>
</comment>
<evidence type="ECO:0000256" key="1">
    <source>
        <dbReference type="SAM" id="MobiDB-lite"/>
    </source>
</evidence>
<feature type="region of interest" description="Disordered" evidence="1">
    <location>
        <begin position="1"/>
        <end position="90"/>
    </location>
</feature>
<evidence type="ECO:0000259" key="2">
    <source>
        <dbReference type="Pfam" id="PF11160"/>
    </source>
</evidence>
<protein>
    <recommendedName>
        <fullName evidence="2">Hypervirulence associated protein TUDOR domain-containing protein</fullName>
    </recommendedName>
</protein>
<name>A0A3S1BVF3_9CYAN</name>
<dbReference type="Pfam" id="PF11160">
    <property type="entry name" value="Hva1_TUDOR"/>
    <property type="match status" value="1"/>
</dbReference>
<dbReference type="InterPro" id="IPR021331">
    <property type="entry name" value="Hva1_TUDOR"/>
</dbReference>
<dbReference type="EMBL" id="RSCL01000041">
    <property type="protein sequence ID" value="RUS95558.1"/>
    <property type="molecule type" value="Genomic_DNA"/>
</dbReference>
<reference evidence="3" key="2">
    <citation type="journal article" date="2019" name="Genome Biol. Evol.">
        <title>Day and night: Metabolic profiles and evolutionary relationships of six axenic non-marine cyanobacteria.</title>
        <authorList>
            <person name="Will S.E."/>
            <person name="Henke P."/>
            <person name="Boedeker C."/>
            <person name="Huang S."/>
            <person name="Brinkmann H."/>
            <person name="Rohde M."/>
            <person name="Jarek M."/>
            <person name="Friedl T."/>
            <person name="Seufert S."/>
            <person name="Schumacher M."/>
            <person name="Overmann J."/>
            <person name="Neumann-Schaal M."/>
            <person name="Petersen J."/>
        </authorList>
    </citation>
    <scope>NUCLEOTIDE SEQUENCE [LARGE SCALE GENOMIC DNA]</scope>
    <source>
        <strain evidence="3">PCC 7102</strain>
    </source>
</reference>
<accession>A0A3S1BVF3</accession>
<keyword evidence="4" id="KW-1185">Reference proteome</keyword>
<organism evidence="3 4">
    <name type="scientific">Dulcicalothrix desertica PCC 7102</name>
    <dbReference type="NCBI Taxonomy" id="232991"/>
    <lineage>
        <taxon>Bacteria</taxon>
        <taxon>Bacillati</taxon>
        <taxon>Cyanobacteriota</taxon>
        <taxon>Cyanophyceae</taxon>
        <taxon>Nostocales</taxon>
        <taxon>Calotrichaceae</taxon>
        <taxon>Dulcicalothrix</taxon>
    </lineage>
</organism>
<dbReference type="Proteomes" id="UP000271624">
    <property type="component" value="Unassembled WGS sequence"/>
</dbReference>
<feature type="compositionally biased region" description="Basic and acidic residues" evidence="1">
    <location>
        <begin position="1"/>
        <end position="32"/>
    </location>
</feature>
<evidence type="ECO:0000313" key="3">
    <source>
        <dbReference type="EMBL" id="RUS95558.1"/>
    </source>
</evidence>
<gene>
    <name evidence="3" type="ORF">DSM106972_090340</name>
</gene>
<feature type="compositionally biased region" description="Basic and acidic residues" evidence="1">
    <location>
        <begin position="71"/>
        <end position="90"/>
    </location>
</feature>
<feature type="domain" description="Hypervirulence associated protein TUDOR" evidence="2">
    <location>
        <begin position="28"/>
        <end position="86"/>
    </location>
</feature>
<reference evidence="3" key="1">
    <citation type="submission" date="2018-12" db="EMBL/GenBank/DDBJ databases">
        <authorList>
            <person name="Will S."/>
            <person name="Neumann-Schaal M."/>
            <person name="Henke P."/>
        </authorList>
    </citation>
    <scope>NUCLEOTIDE SEQUENCE</scope>
    <source>
        <strain evidence="3">PCC 7102</strain>
    </source>
</reference>
<proteinExistence type="predicted"/>
<dbReference type="Gene3D" id="2.30.30.1060">
    <property type="match status" value="1"/>
</dbReference>
<sequence>MGSKDNKRVYEQVESKRTKPVSEELKAGDKVKWKTSRGETVGEVEEKLTSPTDIKGHHVAASKDNPQYLVKSDKTGKEAAHKPDSLEKVD</sequence>
<evidence type="ECO:0000313" key="4">
    <source>
        <dbReference type="Proteomes" id="UP000271624"/>
    </source>
</evidence>